<keyword evidence="2" id="KW-1185">Reference proteome</keyword>
<sequence>MGSIGDIFSGLLGAITNGDIDITALLTQLLAGSSEQQQGGGGQ</sequence>
<name>A0ABW9FAG1_9NOCA</name>
<organism evidence="1 2">
    <name type="scientific">Rhodococcus parequi</name>
    <dbReference type="NCBI Taxonomy" id="3137122"/>
    <lineage>
        <taxon>Bacteria</taxon>
        <taxon>Bacillati</taxon>
        <taxon>Actinomycetota</taxon>
        <taxon>Actinomycetes</taxon>
        <taxon>Mycobacteriales</taxon>
        <taxon>Nocardiaceae</taxon>
        <taxon>Rhodococcus</taxon>
    </lineage>
</organism>
<reference evidence="1 2" key="1">
    <citation type="submission" date="2023-11" db="EMBL/GenBank/DDBJ databases">
        <authorList>
            <person name="Val-Calvo J."/>
            <person name="Scortti M."/>
            <person name="Vazquez-Boland J."/>
        </authorList>
    </citation>
    <scope>NUCLEOTIDE SEQUENCE [LARGE SCALE GENOMIC DNA]</scope>
    <source>
        <strain evidence="1 2">PAM 2766</strain>
    </source>
</reference>
<dbReference type="Proteomes" id="UP001629745">
    <property type="component" value="Unassembled WGS sequence"/>
</dbReference>
<protein>
    <submittedName>
        <fullName evidence="1">Uncharacterized protein</fullName>
    </submittedName>
</protein>
<evidence type="ECO:0000313" key="2">
    <source>
        <dbReference type="Proteomes" id="UP001629745"/>
    </source>
</evidence>
<accession>A0ABW9FAG1</accession>
<comment type="caution">
    <text evidence="1">The sequence shown here is derived from an EMBL/GenBank/DDBJ whole genome shotgun (WGS) entry which is preliminary data.</text>
</comment>
<proteinExistence type="predicted"/>
<evidence type="ECO:0000313" key="1">
    <source>
        <dbReference type="EMBL" id="MFM1722532.1"/>
    </source>
</evidence>
<gene>
    <name evidence="1" type="ORF">ABEU20_001088</name>
</gene>
<dbReference type="EMBL" id="JBDLNV010000001">
    <property type="protein sequence ID" value="MFM1722532.1"/>
    <property type="molecule type" value="Genomic_DNA"/>
</dbReference>
<dbReference type="RefSeq" id="WP_420163078.1">
    <property type="nucleotide sequence ID" value="NZ_JBDLNV010000001.1"/>
</dbReference>